<reference evidence="2 3" key="1">
    <citation type="submission" date="2008-07" db="EMBL/GenBank/DDBJ databases">
        <authorList>
            <person name="Tandeau de Marsac N."/>
            <person name="Ferriera S."/>
            <person name="Johnson J."/>
            <person name="Kravitz S."/>
            <person name="Beeson K."/>
            <person name="Sutton G."/>
            <person name="Rogers Y.-H."/>
            <person name="Friedman R."/>
            <person name="Frazier M."/>
            <person name="Venter J.C."/>
        </authorList>
    </citation>
    <scope>NUCLEOTIDE SEQUENCE [LARGE SCALE GENOMIC DNA]</scope>
    <source>
        <strain evidence="2 3">PCC 7420</strain>
    </source>
</reference>
<dbReference type="Proteomes" id="UP000003835">
    <property type="component" value="Unassembled WGS sequence"/>
</dbReference>
<keyword evidence="1" id="KW-0472">Membrane</keyword>
<sequence>MREMRKIGEMEPLRFNSKLYLTRLAIAYCLLPIAYSLTNDE</sequence>
<organism evidence="2 3">
    <name type="scientific">Coleofasciculus chthonoplastes PCC 7420</name>
    <dbReference type="NCBI Taxonomy" id="118168"/>
    <lineage>
        <taxon>Bacteria</taxon>
        <taxon>Bacillati</taxon>
        <taxon>Cyanobacteriota</taxon>
        <taxon>Cyanophyceae</taxon>
        <taxon>Coleofasciculales</taxon>
        <taxon>Coleofasciculaceae</taxon>
        <taxon>Coleofasciculus</taxon>
    </lineage>
</organism>
<keyword evidence="1" id="KW-0812">Transmembrane</keyword>
<keyword evidence="3" id="KW-1185">Reference proteome</keyword>
<accession>B4VSP1</accession>
<dbReference type="AlphaFoldDB" id="B4VSP1"/>
<name>B4VSP1_9CYAN</name>
<evidence type="ECO:0000313" key="2">
    <source>
        <dbReference type="EMBL" id="EDX75143.1"/>
    </source>
</evidence>
<evidence type="ECO:0000256" key="1">
    <source>
        <dbReference type="SAM" id="Phobius"/>
    </source>
</evidence>
<gene>
    <name evidence="2" type="ORF">MC7420_2147</name>
</gene>
<dbReference type="HOGENOM" id="CLU_3268455_0_0_3"/>
<feature type="transmembrane region" description="Helical" evidence="1">
    <location>
        <begin position="20"/>
        <end position="38"/>
    </location>
</feature>
<dbReference type="STRING" id="118168.MC7420_2147"/>
<evidence type="ECO:0000313" key="3">
    <source>
        <dbReference type="Proteomes" id="UP000003835"/>
    </source>
</evidence>
<dbReference type="EMBL" id="DS989850">
    <property type="protein sequence ID" value="EDX75143.1"/>
    <property type="molecule type" value="Genomic_DNA"/>
</dbReference>
<protein>
    <submittedName>
        <fullName evidence="2">Uncharacterized protein</fullName>
    </submittedName>
</protein>
<keyword evidence="1" id="KW-1133">Transmembrane helix</keyword>
<proteinExistence type="predicted"/>